<protein>
    <recommendedName>
        <fullName evidence="5">MYND-type domain-containing protein</fullName>
    </recommendedName>
</protein>
<dbReference type="Gene3D" id="1.10.220.160">
    <property type="match status" value="1"/>
</dbReference>
<evidence type="ECO:0000256" key="2">
    <source>
        <dbReference type="ARBA" id="ARBA00022771"/>
    </source>
</evidence>
<dbReference type="AlphaFoldDB" id="A0A1D1V3N0"/>
<dbReference type="OrthoDB" id="432970at2759"/>
<keyword evidence="2 4" id="KW-0863">Zinc-finger</keyword>
<proteinExistence type="predicted"/>
<keyword evidence="7" id="KW-1185">Reference proteome</keyword>
<sequence length="194" mass="21829">MDAHPEYDSTPLDKEPVDPNIPYEEGSICKISPFVRTILPDCVHLHCYRYALNPHPTKARRCAGCQYAHYCFKECQATDRKDRHKVECKIVAHKLITGPPKFLLDTTILMFAVIARLAKELESGTEAGNLSFFGLPVNMDKALVDMVNSMGALLQHKDLFNICDPKKLYTTSYTEVGLRNFTFICGAVMQTAGR</sequence>
<evidence type="ECO:0000256" key="3">
    <source>
        <dbReference type="ARBA" id="ARBA00022833"/>
    </source>
</evidence>
<feature type="domain" description="MYND-type" evidence="5">
    <location>
        <begin position="44"/>
        <end position="88"/>
    </location>
</feature>
<accession>A0A1D1V3N0</accession>
<reference evidence="6 7" key="1">
    <citation type="journal article" date="2016" name="Nat. Commun.">
        <title>Extremotolerant tardigrade genome and improved radiotolerance of human cultured cells by tardigrade-unique protein.</title>
        <authorList>
            <person name="Hashimoto T."/>
            <person name="Horikawa D.D."/>
            <person name="Saito Y."/>
            <person name="Kuwahara H."/>
            <person name="Kozuka-Hata H."/>
            <person name="Shin-I T."/>
            <person name="Minakuchi Y."/>
            <person name="Ohishi K."/>
            <person name="Motoyama A."/>
            <person name="Aizu T."/>
            <person name="Enomoto A."/>
            <person name="Kondo K."/>
            <person name="Tanaka S."/>
            <person name="Hara Y."/>
            <person name="Koshikawa S."/>
            <person name="Sagara H."/>
            <person name="Miura T."/>
            <person name="Yokobori S."/>
            <person name="Miyagawa K."/>
            <person name="Suzuki Y."/>
            <person name="Kubo T."/>
            <person name="Oyama M."/>
            <person name="Kohara Y."/>
            <person name="Fujiyama A."/>
            <person name="Arakawa K."/>
            <person name="Katayama T."/>
            <person name="Toyoda A."/>
            <person name="Kunieda T."/>
        </authorList>
    </citation>
    <scope>NUCLEOTIDE SEQUENCE [LARGE SCALE GENOMIC DNA]</scope>
    <source>
        <strain evidence="6 7">YOKOZUNA-1</strain>
    </source>
</reference>
<dbReference type="EMBL" id="BDGG01000002">
    <property type="protein sequence ID" value="GAU94237.1"/>
    <property type="molecule type" value="Genomic_DNA"/>
</dbReference>
<keyword evidence="1" id="KW-0479">Metal-binding</keyword>
<gene>
    <name evidence="6" type="primary">RvY_06049</name>
    <name evidence="6" type="synonym">RvY_06049.1</name>
    <name evidence="6" type="ORF">RvY_06049-1</name>
</gene>
<dbReference type="GO" id="GO:0008270">
    <property type="term" value="F:zinc ion binding"/>
    <property type="evidence" value="ECO:0007669"/>
    <property type="project" value="UniProtKB-KW"/>
</dbReference>
<evidence type="ECO:0000313" key="7">
    <source>
        <dbReference type="Proteomes" id="UP000186922"/>
    </source>
</evidence>
<dbReference type="Gene3D" id="6.10.140.2220">
    <property type="match status" value="1"/>
</dbReference>
<evidence type="ECO:0000256" key="4">
    <source>
        <dbReference type="PROSITE-ProRule" id="PRU00134"/>
    </source>
</evidence>
<comment type="caution">
    <text evidence="6">The sequence shown here is derived from an EMBL/GenBank/DDBJ whole genome shotgun (WGS) entry which is preliminary data.</text>
</comment>
<keyword evidence="3" id="KW-0862">Zinc</keyword>
<dbReference type="InterPro" id="IPR002893">
    <property type="entry name" value="Znf_MYND"/>
</dbReference>
<dbReference type="Proteomes" id="UP000186922">
    <property type="component" value="Unassembled WGS sequence"/>
</dbReference>
<name>A0A1D1V3N0_RAMVA</name>
<evidence type="ECO:0000313" key="6">
    <source>
        <dbReference type="EMBL" id="GAU94237.1"/>
    </source>
</evidence>
<dbReference type="InterPro" id="IPR046341">
    <property type="entry name" value="SET_dom_sf"/>
</dbReference>
<dbReference type="Pfam" id="PF01753">
    <property type="entry name" value="zf-MYND"/>
    <property type="match status" value="1"/>
</dbReference>
<dbReference type="Gene3D" id="2.170.270.10">
    <property type="entry name" value="SET domain"/>
    <property type="match status" value="1"/>
</dbReference>
<organism evidence="6 7">
    <name type="scientific">Ramazzottius varieornatus</name>
    <name type="common">Water bear</name>
    <name type="synonym">Tardigrade</name>
    <dbReference type="NCBI Taxonomy" id="947166"/>
    <lineage>
        <taxon>Eukaryota</taxon>
        <taxon>Metazoa</taxon>
        <taxon>Ecdysozoa</taxon>
        <taxon>Tardigrada</taxon>
        <taxon>Eutardigrada</taxon>
        <taxon>Parachela</taxon>
        <taxon>Hypsibioidea</taxon>
        <taxon>Ramazzottiidae</taxon>
        <taxon>Ramazzottius</taxon>
    </lineage>
</organism>
<dbReference type="SUPFAM" id="SSF144232">
    <property type="entry name" value="HIT/MYND zinc finger-like"/>
    <property type="match status" value="1"/>
</dbReference>
<dbReference type="PROSITE" id="PS50865">
    <property type="entry name" value="ZF_MYND_2"/>
    <property type="match status" value="1"/>
</dbReference>
<evidence type="ECO:0000259" key="5">
    <source>
        <dbReference type="PROSITE" id="PS50865"/>
    </source>
</evidence>
<evidence type="ECO:0000256" key="1">
    <source>
        <dbReference type="ARBA" id="ARBA00022723"/>
    </source>
</evidence>